<evidence type="ECO:0000256" key="4">
    <source>
        <dbReference type="ARBA" id="ARBA00022801"/>
    </source>
</evidence>
<dbReference type="HAMAP" id="MF_00278">
    <property type="entry name" value="HisH"/>
    <property type="match status" value="1"/>
</dbReference>
<dbReference type="NCBIfam" id="TIGR01855">
    <property type="entry name" value="IMP_synth_hisH"/>
    <property type="match status" value="1"/>
</dbReference>
<dbReference type="Pfam" id="PF00117">
    <property type="entry name" value="GATase"/>
    <property type="match status" value="1"/>
</dbReference>
<dbReference type="PANTHER" id="PTHR42701">
    <property type="entry name" value="IMIDAZOLE GLYCEROL PHOSPHATE SYNTHASE SUBUNIT HISH"/>
    <property type="match status" value="1"/>
</dbReference>
<feature type="active site" evidence="10">
    <location>
        <position position="193"/>
    </location>
</feature>
<sequence length="209" mass="22814">MIGIIDYGMGNLRSVEKALLRVGADATILRSPSDIVSADKLVLPGVGAFADGMTHLNERGWSDPIRRFIEQDKPLLGICLGMQLLFDASEEDAPSPGQPVAGLGVLPGKVVRFCEQQADGSRLKVPHMGWNTITWQRDDPLLANVDQGAAVYFVHGYYCQPANDAASATADYGSPFCASIWQSNVWATQFHPEKSQRIGLQLLENFVRL</sequence>
<comment type="function">
    <text evidence="10">IGPS catalyzes the conversion of PRFAR and glutamine to IGP, AICAR and glutamate. The HisH subunit catalyzes the hydrolysis of glutamine to glutamate and ammonia as part of the synthesis of IGP and AICAR. The resulting ammonia molecule is channeled to the active site of HisF.</text>
</comment>
<evidence type="ECO:0000256" key="9">
    <source>
        <dbReference type="ARBA" id="ARBA00049534"/>
    </source>
</evidence>
<dbReference type="PROSITE" id="PS51274">
    <property type="entry name" value="GATASE_COBBQ"/>
    <property type="match status" value="1"/>
</dbReference>
<evidence type="ECO:0000256" key="1">
    <source>
        <dbReference type="ARBA" id="ARBA00005091"/>
    </source>
</evidence>
<dbReference type="PIRSF" id="PIRSF000495">
    <property type="entry name" value="Amidotransf_hisH"/>
    <property type="match status" value="1"/>
</dbReference>
<dbReference type="EC" id="4.3.2.10" evidence="10"/>
<comment type="pathway">
    <text evidence="1 10">Amino-acid biosynthesis; L-histidine biosynthesis; L-histidine from 5-phospho-alpha-D-ribose 1-diphosphate: step 5/9.</text>
</comment>
<dbReference type="GO" id="GO:0016829">
    <property type="term" value="F:lyase activity"/>
    <property type="evidence" value="ECO:0007669"/>
    <property type="project" value="UniProtKB-KW"/>
</dbReference>
<organism evidence="12 13">
    <name type="scientific">Natronomicrosphaera hydrolytica</name>
    <dbReference type="NCBI Taxonomy" id="3242702"/>
    <lineage>
        <taxon>Bacteria</taxon>
        <taxon>Pseudomonadati</taxon>
        <taxon>Planctomycetota</taxon>
        <taxon>Phycisphaerae</taxon>
        <taxon>Phycisphaerales</taxon>
        <taxon>Phycisphaeraceae</taxon>
        <taxon>Natronomicrosphaera</taxon>
    </lineage>
</organism>
<dbReference type="EMBL" id="JBGUBD010000002">
    <property type="protein sequence ID" value="MFA9477183.1"/>
    <property type="molecule type" value="Genomic_DNA"/>
</dbReference>
<dbReference type="CDD" id="cd01748">
    <property type="entry name" value="GATase1_IGP_Synthase"/>
    <property type="match status" value="1"/>
</dbReference>
<comment type="subunit">
    <text evidence="2 10">Heterodimer of HisH and HisF.</text>
</comment>
<keyword evidence="10" id="KW-0963">Cytoplasm</keyword>
<keyword evidence="3 10" id="KW-0028">Amino-acid biosynthesis</keyword>
<dbReference type="RefSeq" id="WP_425344110.1">
    <property type="nucleotide sequence ID" value="NZ_JBGUBD010000002.1"/>
</dbReference>
<feature type="active site" description="Nucleophile" evidence="10">
    <location>
        <position position="79"/>
    </location>
</feature>
<feature type="active site" evidence="10">
    <location>
        <position position="191"/>
    </location>
</feature>
<dbReference type="InterPro" id="IPR010139">
    <property type="entry name" value="Imidazole-glycPsynth_HisH"/>
</dbReference>
<evidence type="ECO:0000256" key="10">
    <source>
        <dbReference type="HAMAP-Rule" id="MF_00278"/>
    </source>
</evidence>
<dbReference type="PANTHER" id="PTHR42701:SF1">
    <property type="entry name" value="IMIDAZOLE GLYCEROL PHOSPHATE SYNTHASE SUBUNIT HISH"/>
    <property type="match status" value="1"/>
</dbReference>
<dbReference type="InterPro" id="IPR029062">
    <property type="entry name" value="Class_I_gatase-like"/>
</dbReference>
<dbReference type="PROSITE" id="PS51273">
    <property type="entry name" value="GATASE_TYPE_1"/>
    <property type="match status" value="1"/>
</dbReference>
<feature type="domain" description="Glutamine amidotransferase" evidence="11">
    <location>
        <begin position="4"/>
        <end position="207"/>
    </location>
</feature>
<keyword evidence="13" id="KW-1185">Reference proteome</keyword>
<dbReference type="Gene3D" id="3.40.50.880">
    <property type="match status" value="1"/>
</dbReference>
<dbReference type="Proteomes" id="UP001575105">
    <property type="component" value="Unassembled WGS sequence"/>
</dbReference>
<evidence type="ECO:0000256" key="6">
    <source>
        <dbReference type="ARBA" id="ARBA00023102"/>
    </source>
</evidence>
<keyword evidence="5 10" id="KW-0315">Glutamine amidotransferase</keyword>
<keyword evidence="7 10" id="KW-0456">Lyase</keyword>
<keyword evidence="6 10" id="KW-0368">Histidine biosynthesis</keyword>
<comment type="catalytic activity">
    <reaction evidence="8 10">
        <text>5-[(5-phospho-1-deoxy-D-ribulos-1-ylimino)methylamino]-1-(5-phospho-beta-D-ribosyl)imidazole-4-carboxamide + L-glutamine = D-erythro-1-(imidazol-4-yl)glycerol 3-phosphate + 5-amino-1-(5-phospho-beta-D-ribosyl)imidazole-4-carboxamide + L-glutamate + H(+)</text>
        <dbReference type="Rhea" id="RHEA:24793"/>
        <dbReference type="ChEBI" id="CHEBI:15378"/>
        <dbReference type="ChEBI" id="CHEBI:29985"/>
        <dbReference type="ChEBI" id="CHEBI:58278"/>
        <dbReference type="ChEBI" id="CHEBI:58359"/>
        <dbReference type="ChEBI" id="CHEBI:58475"/>
        <dbReference type="ChEBI" id="CHEBI:58525"/>
        <dbReference type="EC" id="4.3.2.10"/>
    </reaction>
</comment>
<protein>
    <recommendedName>
        <fullName evidence="10">Imidazole glycerol phosphate synthase subunit HisH</fullName>
        <ecNumber evidence="10">4.3.2.10</ecNumber>
    </recommendedName>
    <alternativeName>
        <fullName evidence="10">IGP synthase glutaminase subunit</fullName>
        <ecNumber evidence="10">3.5.1.2</ecNumber>
    </alternativeName>
    <alternativeName>
        <fullName evidence="10">IGP synthase subunit HisH</fullName>
    </alternativeName>
    <alternativeName>
        <fullName evidence="10">ImGP synthase subunit HisH</fullName>
        <shortName evidence="10">IGPS subunit HisH</shortName>
    </alternativeName>
</protein>
<proteinExistence type="inferred from homology"/>
<evidence type="ECO:0000256" key="2">
    <source>
        <dbReference type="ARBA" id="ARBA00011152"/>
    </source>
</evidence>
<evidence type="ECO:0000313" key="12">
    <source>
        <dbReference type="EMBL" id="MFA9477183.1"/>
    </source>
</evidence>
<comment type="subcellular location">
    <subcellularLocation>
        <location evidence="10">Cytoplasm</location>
    </subcellularLocation>
</comment>
<evidence type="ECO:0000256" key="7">
    <source>
        <dbReference type="ARBA" id="ARBA00023239"/>
    </source>
</evidence>
<keyword evidence="4 10" id="KW-0378">Hydrolase</keyword>
<dbReference type="SUPFAM" id="SSF52317">
    <property type="entry name" value="Class I glutamine amidotransferase-like"/>
    <property type="match status" value="1"/>
</dbReference>
<accession>A0ABV4U2R2</accession>
<dbReference type="EC" id="3.5.1.2" evidence="10"/>
<name>A0ABV4U2R2_9BACT</name>
<dbReference type="InterPro" id="IPR017926">
    <property type="entry name" value="GATASE"/>
</dbReference>
<comment type="caution">
    <text evidence="12">The sequence shown here is derived from an EMBL/GenBank/DDBJ whole genome shotgun (WGS) entry which is preliminary data.</text>
</comment>
<comment type="catalytic activity">
    <reaction evidence="9 10">
        <text>L-glutamine + H2O = L-glutamate + NH4(+)</text>
        <dbReference type="Rhea" id="RHEA:15889"/>
        <dbReference type="ChEBI" id="CHEBI:15377"/>
        <dbReference type="ChEBI" id="CHEBI:28938"/>
        <dbReference type="ChEBI" id="CHEBI:29985"/>
        <dbReference type="ChEBI" id="CHEBI:58359"/>
        <dbReference type="EC" id="3.5.1.2"/>
    </reaction>
</comment>
<evidence type="ECO:0000259" key="11">
    <source>
        <dbReference type="Pfam" id="PF00117"/>
    </source>
</evidence>
<gene>
    <name evidence="10 12" type="primary">hisH</name>
    <name evidence="12" type="ORF">ACERK3_02630</name>
</gene>
<evidence type="ECO:0000256" key="5">
    <source>
        <dbReference type="ARBA" id="ARBA00022962"/>
    </source>
</evidence>
<evidence type="ECO:0000256" key="3">
    <source>
        <dbReference type="ARBA" id="ARBA00022605"/>
    </source>
</evidence>
<evidence type="ECO:0000256" key="8">
    <source>
        <dbReference type="ARBA" id="ARBA00047838"/>
    </source>
</evidence>
<evidence type="ECO:0000313" key="13">
    <source>
        <dbReference type="Proteomes" id="UP001575105"/>
    </source>
</evidence>
<reference evidence="12 13" key="1">
    <citation type="submission" date="2024-08" db="EMBL/GenBank/DDBJ databases">
        <title>Whole-genome sequencing of halo(alkali)philic microorganisms from hypersaline lakes.</title>
        <authorList>
            <person name="Sorokin D.Y."/>
            <person name="Merkel A.Y."/>
            <person name="Messina E."/>
            <person name="Yakimov M."/>
        </authorList>
    </citation>
    <scope>NUCLEOTIDE SEQUENCE [LARGE SCALE GENOMIC DNA]</scope>
    <source>
        <strain evidence="12 13">AB-hyl4</strain>
    </source>
</reference>